<dbReference type="EMBL" id="BBMT01000001">
    <property type="protein sequence ID" value="GAL32130.1"/>
    <property type="molecule type" value="Genomic_DNA"/>
</dbReference>
<evidence type="ECO:0000256" key="1">
    <source>
        <dbReference type="SAM" id="SignalP"/>
    </source>
</evidence>
<evidence type="ECO:0000313" key="3">
    <source>
        <dbReference type="Proteomes" id="UP000029224"/>
    </source>
</evidence>
<reference evidence="2 3" key="1">
    <citation type="submission" date="2014-09" db="EMBL/GenBank/DDBJ databases">
        <title>Vibrio maritimus JCM 19240. (C210) whole genome shotgun sequence.</title>
        <authorList>
            <person name="Sawabe T."/>
            <person name="Meirelles P."/>
            <person name="Nakanishi M."/>
            <person name="Sayaka M."/>
            <person name="Hattori M."/>
            <person name="Ohkuma M."/>
        </authorList>
    </citation>
    <scope>NUCLEOTIDE SEQUENCE [LARGE SCALE GENOMIC DNA]</scope>
    <source>
        <strain evidence="2 3">JCM 19240</strain>
    </source>
</reference>
<dbReference type="AlphaFoldDB" id="A0A090SWI8"/>
<name>A0A090SWI8_9VIBR</name>
<keyword evidence="1" id="KW-0732">Signal</keyword>
<evidence type="ECO:0000313" key="2">
    <source>
        <dbReference type="EMBL" id="GAL32130.1"/>
    </source>
</evidence>
<organism evidence="2 3">
    <name type="scientific">Vibrio maritimus</name>
    <dbReference type="NCBI Taxonomy" id="990268"/>
    <lineage>
        <taxon>Bacteria</taxon>
        <taxon>Pseudomonadati</taxon>
        <taxon>Pseudomonadota</taxon>
        <taxon>Gammaproteobacteria</taxon>
        <taxon>Vibrionales</taxon>
        <taxon>Vibrionaceae</taxon>
        <taxon>Vibrio</taxon>
    </lineage>
</organism>
<gene>
    <name evidence="2" type="ORF">JCM19240_5561</name>
</gene>
<proteinExistence type="predicted"/>
<dbReference type="OrthoDB" id="5900226at2"/>
<feature type="signal peptide" evidence="1">
    <location>
        <begin position="1"/>
        <end position="23"/>
    </location>
</feature>
<protein>
    <submittedName>
        <fullName evidence="2">Uncharacterized protein</fullName>
    </submittedName>
</protein>
<reference evidence="2 3" key="2">
    <citation type="submission" date="2014-09" db="EMBL/GenBank/DDBJ databases">
        <authorList>
            <consortium name="NBRP consortium"/>
            <person name="Sawabe T."/>
            <person name="Meirelles P."/>
            <person name="Nakanishi M."/>
            <person name="Sayaka M."/>
            <person name="Hattori M."/>
            <person name="Ohkuma M."/>
        </authorList>
    </citation>
    <scope>NUCLEOTIDE SEQUENCE [LARGE SCALE GENOMIC DNA]</scope>
    <source>
        <strain evidence="2 3">JCM 19240</strain>
    </source>
</reference>
<feature type="chain" id="PRO_5001863491" evidence="1">
    <location>
        <begin position="24"/>
        <end position="159"/>
    </location>
</feature>
<keyword evidence="3" id="KW-1185">Reference proteome</keyword>
<accession>A0A090SWI8</accession>
<sequence length="159" mass="18078">MKFRHHVTVATICAALVVPSAFSQSTSSQLRFKANVPTKCGIEALDAQGELTFGDSFESRETRLRIIYNIPEGRFLLRLANADFGELNNFISLEKFRFQVDIPQRYEGDINYWRNGIVIDANQLNDDQIIEIRARVGIDEDVAPAGDHTMRLDWETVCL</sequence>
<comment type="caution">
    <text evidence="2">The sequence shown here is derived from an EMBL/GenBank/DDBJ whole genome shotgun (WGS) entry which is preliminary data.</text>
</comment>
<dbReference type="Proteomes" id="UP000029224">
    <property type="component" value="Unassembled WGS sequence"/>
</dbReference>